<keyword evidence="9" id="KW-1185">Reference proteome</keyword>
<dbReference type="Pfam" id="PF04577">
    <property type="entry name" value="Glyco_transf_61"/>
    <property type="match status" value="1"/>
</dbReference>
<keyword evidence="3 5" id="KW-0221">Differentiation</keyword>
<organism evidence="8 9">
    <name type="scientific">Actinidia rufa</name>
    <dbReference type="NCBI Taxonomy" id="165716"/>
    <lineage>
        <taxon>Eukaryota</taxon>
        <taxon>Viridiplantae</taxon>
        <taxon>Streptophyta</taxon>
        <taxon>Embryophyta</taxon>
        <taxon>Tracheophyta</taxon>
        <taxon>Spermatophyta</taxon>
        <taxon>Magnoliopsida</taxon>
        <taxon>eudicotyledons</taxon>
        <taxon>Gunneridae</taxon>
        <taxon>Pentapetalae</taxon>
        <taxon>asterids</taxon>
        <taxon>Ericales</taxon>
        <taxon>Actinidiaceae</taxon>
        <taxon>Actinidia</taxon>
    </lineage>
</organism>
<name>A0A7J0G2L1_9ERIC</name>
<dbReference type="GO" id="GO:0030154">
    <property type="term" value="P:cell differentiation"/>
    <property type="evidence" value="ECO:0007669"/>
    <property type="project" value="UniProtKB-KW"/>
</dbReference>
<dbReference type="GO" id="GO:0016757">
    <property type="term" value="F:glycosyltransferase activity"/>
    <property type="evidence" value="ECO:0007669"/>
    <property type="project" value="InterPro"/>
</dbReference>
<keyword evidence="4 5" id="KW-0287">Flowering</keyword>
<dbReference type="Pfam" id="PF07899">
    <property type="entry name" value="Frigida"/>
    <property type="match status" value="1"/>
</dbReference>
<feature type="region of interest" description="Disordered" evidence="6">
    <location>
        <begin position="65"/>
        <end position="96"/>
    </location>
</feature>
<evidence type="ECO:0000256" key="2">
    <source>
        <dbReference type="ARBA" id="ARBA00022473"/>
    </source>
</evidence>
<dbReference type="EMBL" id="BJWL01000017">
    <property type="protein sequence ID" value="GFZ05021.1"/>
    <property type="molecule type" value="Genomic_DNA"/>
</dbReference>
<keyword evidence="2 5" id="KW-0217">Developmental protein</keyword>
<evidence type="ECO:0000313" key="9">
    <source>
        <dbReference type="Proteomes" id="UP000585474"/>
    </source>
</evidence>
<dbReference type="OrthoDB" id="1166059at2759"/>
<evidence type="ECO:0000256" key="1">
    <source>
        <dbReference type="ARBA" id="ARBA00008956"/>
    </source>
</evidence>
<dbReference type="InterPro" id="IPR049625">
    <property type="entry name" value="Glyco_transf_61_cat"/>
</dbReference>
<dbReference type="Proteomes" id="UP000585474">
    <property type="component" value="Unassembled WGS sequence"/>
</dbReference>
<protein>
    <recommendedName>
        <fullName evidence="5">FRIGIDA-like protein</fullName>
    </recommendedName>
</protein>
<evidence type="ECO:0000256" key="3">
    <source>
        <dbReference type="ARBA" id="ARBA00022782"/>
    </source>
</evidence>
<dbReference type="AlphaFoldDB" id="A0A7J0G2L1"/>
<feature type="domain" description="Glycosyltransferase 61 catalytic" evidence="7">
    <location>
        <begin position="537"/>
        <end position="577"/>
    </location>
</feature>
<sequence length="655" mass="73060">MATIKTISAALKLVDVKKENLRKAFDDLQSHSSCLSSFSLSWPDLDFHFSSLQSSLQHKFKILQSQQEQLQSQPSDPPPQPEPQPSDQPPESARARPELRSFCENMDGLGLRKYMIDRPDSRFVIKAELPDALRHAPDAPTMVVDAMTGFYAPDSKKNKKGDKDVELCAIRRTCVVLLESLMRLGVEIGGDVRERAKKIAMDWKRNMSVNGDNPLEVLGFLHLLATYGLADCFSVEDLVDFTVVIARFHQSVELCRVLAFGDRISAPCAGWRYKHHLVLPMVLLFPTCQAESDFPADVPPLVVPRYNIAVDVIMDYDDDTLMKNALVADQVSPKVYASLEVPIGVPAVHSSAPVDLSRAIVFSGWISQSNEWIEEPTLLVTRFEYANLFHTVTDWYSAYVASRVTGLPYRPNLVFIDGHCVAPLEGTWRALFSSLRYAKNFTGSVCFRHAILSPLGYETALFKGLSEDVNCHGASAHDLWQNPDDKKTARLSEFGEMIRAAFGFPVHRQHTSKPASGHNVLFVRLHLKCKINLINGLFAHMPMKEQVRAIQDASVIIGAHGAGLTHIVSATPKTVILEVISSEYRRPHFELIAKWKGLEYHAIHLSGSYANPPEVIDKLSSILRGRGRKFSAHSEYETGVGGFAVEVFDLLWVLG</sequence>
<dbReference type="PANTHER" id="PTHR31791">
    <property type="entry name" value="FRIGIDA-LIKE PROTEIN 3-RELATED"/>
    <property type="match status" value="1"/>
</dbReference>
<evidence type="ECO:0000256" key="5">
    <source>
        <dbReference type="RuleBase" id="RU364012"/>
    </source>
</evidence>
<keyword evidence="8" id="KW-0808">Transferase</keyword>
<dbReference type="InterPro" id="IPR012474">
    <property type="entry name" value="Frigida"/>
</dbReference>
<dbReference type="PANTHER" id="PTHR31791:SF47">
    <property type="entry name" value="INACTIVE FRIGIDA-LIKE PROTEIN 2"/>
    <property type="match status" value="1"/>
</dbReference>
<dbReference type="GO" id="GO:0009908">
    <property type="term" value="P:flower development"/>
    <property type="evidence" value="ECO:0007669"/>
    <property type="project" value="UniProtKB-KW"/>
</dbReference>
<reference evidence="8 9" key="1">
    <citation type="submission" date="2019-07" db="EMBL/GenBank/DDBJ databases">
        <title>De Novo Assembly of kiwifruit Actinidia rufa.</title>
        <authorList>
            <person name="Sugita-Konishi S."/>
            <person name="Sato K."/>
            <person name="Mori E."/>
            <person name="Abe Y."/>
            <person name="Kisaki G."/>
            <person name="Hamano K."/>
            <person name="Suezawa K."/>
            <person name="Otani M."/>
            <person name="Fukuda T."/>
            <person name="Manabe T."/>
            <person name="Gomi K."/>
            <person name="Tabuchi M."/>
            <person name="Akimitsu K."/>
            <person name="Kataoka I."/>
        </authorList>
    </citation>
    <scope>NUCLEOTIDE SEQUENCE [LARGE SCALE GENOMIC DNA]</scope>
    <source>
        <strain evidence="9">cv. Fuchu</strain>
    </source>
</reference>
<comment type="similarity">
    <text evidence="1 5">Belongs to the Frigida family.</text>
</comment>
<evidence type="ECO:0000259" key="7">
    <source>
        <dbReference type="Pfam" id="PF04577"/>
    </source>
</evidence>
<evidence type="ECO:0000256" key="4">
    <source>
        <dbReference type="ARBA" id="ARBA00023089"/>
    </source>
</evidence>
<comment type="caution">
    <text evidence="8">The sequence shown here is derived from an EMBL/GenBank/DDBJ whole genome shotgun (WGS) entry which is preliminary data.</text>
</comment>
<feature type="compositionally biased region" description="Pro residues" evidence="6">
    <location>
        <begin position="75"/>
        <end position="88"/>
    </location>
</feature>
<evidence type="ECO:0000256" key="6">
    <source>
        <dbReference type="SAM" id="MobiDB-lite"/>
    </source>
</evidence>
<proteinExistence type="inferred from homology"/>
<gene>
    <name evidence="8" type="ORF">Acr_17g0005930</name>
</gene>
<feature type="compositionally biased region" description="Low complexity" evidence="6">
    <location>
        <begin position="65"/>
        <end position="74"/>
    </location>
</feature>
<evidence type="ECO:0000313" key="8">
    <source>
        <dbReference type="EMBL" id="GFZ05021.1"/>
    </source>
</evidence>
<accession>A0A7J0G2L1</accession>